<keyword evidence="5" id="KW-1185">Reference proteome</keyword>
<evidence type="ECO:0000259" key="3">
    <source>
        <dbReference type="Pfam" id="PF00296"/>
    </source>
</evidence>
<name>A0A563EGM5_9PSEU</name>
<dbReference type="GO" id="GO:0016705">
    <property type="term" value="F:oxidoreductase activity, acting on paired donors, with incorporation or reduction of molecular oxygen"/>
    <property type="evidence" value="ECO:0007669"/>
    <property type="project" value="InterPro"/>
</dbReference>
<dbReference type="PANTHER" id="PTHR30137">
    <property type="entry name" value="LUCIFERASE-LIKE MONOOXYGENASE"/>
    <property type="match status" value="1"/>
</dbReference>
<evidence type="ECO:0000313" key="4">
    <source>
        <dbReference type="EMBL" id="TWP45598.1"/>
    </source>
</evidence>
<dbReference type="Gene3D" id="3.20.20.30">
    <property type="entry name" value="Luciferase-like domain"/>
    <property type="match status" value="1"/>
</dbReference>
<reference evidence="4 5" key="1">
    <citation type="submission" date="2019-07" db="EMBL/GenBank/DDBJ databases">
        <title>Lentzea xizangensis sp. nov., isolated from Qinghai-Tibetan Plateau Soils.</title>
        <authorList>
            <person name="Huang J."/>
        </authorList>
    </citation>
    <scope>NUCLEOTIDE SEQUENCE [LARGE SCALE GENOMIC DNA]</scope>
    <source>
        <strain evidence="4 5">FXJ1.1311</strain>
    </source>
</reference>
<accession>A0A563EGM5</accession>
<proteinExistence type="predicted"/>
<dbReference type="GO" id="GO:0005829">
    <property type="term" value="C:cytosol"/>
    <property type="evidence" value="ECO:0007669"/>
    <property type="project" value="TreeGrafter"/>
</dbReference>
<dbReference type="AlphaFoldDB" id="A0A563EGM5"/>
<dbReference type="InterPro" id="IPR036661">
    <property type="entry name" value="Luciferase-like_sf"/>
</dbReference>
<evidence type="ECO:0000313" key="5">
    <source>
        <dbReference type="Proteomes" id="UP000316639"/>
    </source>
</evidence>
<gene>
    <name evidence="4" type="ORF">FKR81_38770</name>
</gene>
<dbReference type="InterPro" id="IPR011251">
    <property type="entry name" value="Luciferase-like_dom"/>
</dbReference>
<organism evidence="4 5">
    <name type="scientific">Lentzea tibetensis</name>
    <dbReference type="NCBI Taxonomy" id="2591470"/>
    <lineage>
        <taxon>Bacteria</taxon>
        <taxon>Bacillati</taxon>
        <taxon>Actinomycetota</taxon>
        <taxon>Actinomycetes</taxon>
        <taxon>Pseudonocardiales</taxon>
        <taxon>Pseudonocardiaceae</taxon>
        <taxon>Lentzea</taxon>
    </lineage>
</organism>
<keyword evidence="1" id="KW-0560">Oxidoreductase</keyword>
<dbReference type="EMBL" id="VOBR01000040">
    <property type="protein sequence ID" value="TWP45598.1"/>
    <property type="molecule type" value="Genomic_DNA"/>
</dbReference>
<dbReference type="OrthoDB" id="5241801at2"/>
<feature type="domain" description="Luciferase-like" evidence="3">
    <location>
        <begin position="100"/>
        <end position="373"/>
    </location>
</feature>
<comment type="caution">
    <text evidence="4">The sequence shown here is derived from an EMBL/GenBank/DDBJ whole genome shotgun (WGS) entry which is preliminary data.</text>
</comment>
<dbReference type="Pfam" id="PF00296">
    <property type="entry name" value="Bac_luciferase"/>
    <property type="match status" value="1"/>
</dbReference>
<evidence type="ECO:0000256" key="1">
    <source>
        <dbReference type="ARBA" id="ARBA00023002"/>
    </source>
</evidence>
<dbReference type="GO" id="GO:0004497">
    <property type="term" value="F:monooxygenase activity"/>
    <property type="evidence" value="ECO:0007669"/>
    <property type="project" value="UniProtKB-KW"/>
</dbReference>
<keyword evidence="2" id="KW-0503">Monooxygenase</keyword>
<dbReference type="Proteomes" id="UP000316639">
    <property type="component" value="Unassembled WGS sequence"/>
</dbReference>
<dbReference type="PANTHER" id="PTHR30137:SF8">
    <property type="entry name" value="BLR5498 PROTEIN"/>
    <property type="match status" value="1"/>
</dbReference>
<dbReference type="InterPro" id="IPR050766">
    <property type="entry name" value="Bact_Lucif_Oxidored"/>
</dbReference>
<protein>
    <submittedName>
        <fullName evidence="4">LLM class flavin-dependent oxidoreductase</fullName>
    </submittedName>
</protein>
<evidence type="ECO:0000256" key="2">
    <source>
        <dbReference type="ARBA" id="ARBA00023033"/>
    </source>
</evidence>
<dbReference type="SUPFAM" id="SSF51679">
    <property type="entry name" value="Bacterial luciferase-like"/>
    <property type="match status" value="1"/>
</dbReference>
<sequence length="412" mass="45016">MRARTWVLSCFRDVIACHFRPSLRHLGPTHLDVATAWCSGMTTLTRSEALEVPFASATPGGVGTRSGGWAWNSPVMILTMAPDVYLLILGDHLPNPCTGEEVSEADRLRAMVEQAVVAEEAGFTGVAIGEHHFTRYIVSAPELLLAAVAARTTTLRLSTGVTLLAHRDPVLVAEALATLDVLSRGRAELIVARGVDQQTDAAFGVRPDELRARFEEHLRLLLKLLEEPRVSWDGRFRGQLTNVTTTPRPVQTPHPTVWVGSGSAVSADLCAELQLPLMLPSTLRDPMVYRDVVARYRELHPHGRVGVPSHVFVASEQARERWRPHLGEYARFADPWRGDGYIDLDQIMEGAAICGSPGEVADRLNALAAELTIDTHLVMVDIGGMPHESVVDTIRLFGTEVLPRLNGHAAEG</sequence>